<organism evidence="1 2">
    <name type="scientific">Lentzea waywayandensis</name>
    <dbReference type="NCBI Taxonomy" id="84724"/>
    <lineage>
        <taxon>Bacteria</taxon>
        <taxon>Bacillati</taxon>
        <taxon>Actinomycetota</taxon>
        <taxon>Actinomycetes</taxon>
        <taxon>Pseudonocardiales</taxon>
        <taxon>Pseudonocardiaceae</taxon>
        <taxon>Lentzea</taxon>
    </lineage>
</organism>
<reference evidence="2" key="1">
    <citation type="submission" date="2016-10" db="EMBL/GenBank/DDBJ databases">
        <authorList>
            <person name="Varghese N."/>
            <person name="Submissions S."/>
        </authorList>
    </citation>
    <scope>NUCLEOTIDE SEQUENCE [LARGE SCALE GENOMIC DNA]</scope>
    <source>
        <strain evidence="2">DSM 44232</strain>
    </source>
</reference>
<dbReference type="EMBL" id="FOYL01000011">
    <property type="protein sequence ID" value="SFR27864.1"/>
    <property type="molecule type" value="Genomic_DNA"/>
</dbReference>
<proteinExistence type="predicted"/>
<keyword evidence="2" id="KW-1185">Reference proteome</keyword>
<evidence type="ECO:0000313" key="2">
    <source>
        <dbReference type="Proteomes" id="UP000198583"/>
    </source>
</evidence>
<sequence length="94" mass="10435">MPRTVAELAATSNDWVVQRGTEYGRWLTAERVVERDGRKWRLGLTPTSTTLVAFMLWLDDDELVAHARGTEAQMCALAHRQALGLSAPATRDAP</sequence>
<protein>
    <submittedName>
        <fullName evidence="1">Uncharacterized protein</fullName>
    </submittedName>
</protein>
<gene>
    <name evidence="1" type="ORF">SAMN04488564_111305</name>
</gene>
<name>A0A1I6FD68_9PSEU</name>
<dbReference type="AlphaFoldDB" id="A0A1I6FD68"/>
<dbReference type="Proteomes" id="UP000198583">
    <property type="component" value="Unassembled WGS sequence"/>
</dbReference>
<accession>A0A1I6FD68</accession>
<evidence type="ECO:0000313" key="1">
    <source>
        <dbReference type="EMBL" id="SFR27864.1"/>
    </source>
</evidence>